<dbReference type="PANTHER" id="PTHR42852:SF6">
    <property type="entry name" value="THIOL:DISULFIDE INTERCHANGE PROTEIN DSBE"/>
    <property type="match status" value="1"/>
</dbReference>
<evidence type="ECO:0000313" key="6">
    <source>
        <dbReference type="EMBL" id="EEP67900.1"/>
    </source>
</evidence>
<dbReference type="GO" id="GO:0016491">
    <property type="term" value="F:oxidoreductase activity"/>
    <property type="evidence" value="ECO:0007669"/>
    <property type="project" value="InterPro"/>
</dbReference>
<dbReference type="InterPro" id="IPR036249">
    <property type="entry name" value="Thioredoxin-like_sf"/>
</dbReference>
<accession>C4GJC8</accession>
<sequence>MRLDDGVHIGRQGAGEGFNQQIGRGRVIQIGMPRFLPCVQSDALMGAGQGGGRIGGNGLQRGKVVQPQMHLPADPLAQFLREPPRHADVAKVVDNGAKKPTGERFGGRIARFVFVHNVLKETGMKILKSLAVLALCAALPAGAADFVSHADNKPQQLASGDKVQIVNLWATWCKPCRKEMPAMSQWYQQKGKKQGIELVGIAVDSPENVSKFLKATPVSYPIWRYTGANSRAMMRDLGNTVGGLPYTVVRLPKCGAQQTLLGEVDGAKLDSAVAAVKAKCGKK</sequence>
<dbReference type="InterPro" id="IPR013766">
    <property type="entry name" value="Thioredoxin_domain"/>
</dbReference>
<evidence type="ECO:0000256" key="2">
    <source>
        <dbReference type="ARBA" id="ARBA00022748"/>
    </source>
</evidence>
<dbReference type="GO" id="GO:0016209">
    <property type="term" value="F:antioxidant activity"/>
    <property type="evidence" value="ECO:0007669"/>
    <property type="project" value="InterPro"/>
</dbReference>
<dbReference type="AlphaFoldDB" id="C4GJC8"/>
<evidence type="ECO:0000256" key="4">
    <source>
        <dbReference type="ARBA" id="ARBA00023284"/>
    </source>
</evidence>
<dbReference type="GO" id="GO:0030313">
    <property type="term" value="C:cell envelope"/>
    <property type="evidence" value="ECO:0007669"/>
    <property type="project" value="UniProtKB-SubCell"/>
</dbReference>
<evidence type="ECO:0000256" key="1">
    <source>
        <dbReference type="ARBA" id="ARBA00004196"/>
    </source>
</evidence>
<organism evidence="6 7">
    <name type="scientific">Kingella oralis ATCC 51147</name>
    <dbReference type="NCBI Taxonomy" id="629741"/>
    <lineage>
        <taxon>Bacteria</taxon>
        <taxon>Pseudomonadati</taxon>
        <taxon>Pseudomonadota</taxon>
        <taxon>Betaproteobacteria</taxon>
        <taxon>Neisseriales</taxon>
        <taxon>Neisseriaceae</taxon>
        <taxon>Kingella</taxon>
    </lineage>
</organism>
<keyword evidence="4" id="KW-0676">Redox-active center</keyword>
<dbReference type="PANTHER" id="PTHR42852">
    <property type="entry name" value="THIOL:DISULFIDE INTERCHANGE PROTEIN DSBE"/>
    <property type="match status" value="1"/>
</dbReference>
<evidence type="ECO:0000256" key="3">
    <source>
        <dbReference type="ARBA" id="ARBA00023157"/>
    </source>
</evidence>
<dbReference type="GO" id="GO:0017004">
    <property type="term" value="P:cytochrome complex assembly"/>
    <property type="evidence" value="ECO:0007669"/>
    <property type="project" value="UniProtKB-KW"/>
</dbReference>
<dbReference type="EMBL" id="ACJW02000003">
    <property type="protein sequence ID" value="EEP67900.1"/>
    <property type="molecule type" value="Genomic_DNA"/>
</dbReference>
<feature type="domain" description="Thioredoxin" evidence="5">
    <location>
        <begin position="124"/>
        <end position="278"/>
    </location>
</feature>
<keyword evidence="2" id="KW-0201">Cytochrome c-type biogenesis</keyword>
<dbReference type="PROSITE" id="PS51352">
    <property type="entry name" value="THIOREDOXIN_2"/>
    <property type="match status" value="1"/>
</dbReference>
<gene>
    <name evidence="6" type="ORF">GCWU000324_02151</name>
</gene>
<reference evidence="6" key="1">
    <citation type="submission" date="2009-04" db="EMBL/GenBank/DDBJ databases">
        <authorList>
            <person name="Weinstock G."/>
            <person name="Sodergren E."/>
            <person name="Clifton S."/>
            <person name="Fulton L."/>
            <person name="Fulton B."/>
            <person name="Courtney L."/>
            <person name="Fronick C."/>
            <person name="Harrison M."/>
            <person name="Strong C."/>
            <person name="Farmer C."/>
            <person name="Delahaunty K."/>
            <person name="Markovic C."/>
            <person name="Hall O."/>
            <person name="Minx P."/>
            <person name="Tomlinson C."/>
            <person name="Mitreva M."/>
            <person name="Nelson J."/>
            <person name="Hou S."/>
            <person name="Wollam A."/>
            <person name="Pepin K.H."/>
            <person name="Johnson M."/>
            <person name="Bhonagiri V."/>
            <person name="Nash W.E."/>
            <person name="Warren W."/>
            <person name="Chinwalla A."/>
            <person name="Mardis E.R."/>
            <person name="Wilson R.K."/>
        </authorList>
    </citation>
    <scope>NUCLEOTIDE SEQUENCE [LARGE SCALE GENOMIC DNA]</scope>
    <source>
        <strain evidence="6">ATCC 51147</strain>
    </source>
</reference>
<dbReference type="CDD" id="cd02966">
    <property type="entry name" value="TlpA_like_family"/>
    <property type="match status" value="1"/>
</dbReference>
<comment type="subcellular location">
    <subcellularLocation>
        <location evidence="1">Cell envelope</location>
    </subcellularLocation>
</comment>
<keyword evidence="3" id="KW-1015">Disulfide bond</keyword>
<evidence type="ECO:0000313" key="7">
    <source>
        <dbReference type="Proteomes" id="UP000003009"/>
    </source>
</evidence>
<dbReference type="SUPFAM" id="SSF52833">
    <property type="entry name" value="Thioredoxin-like"/>
    <property type="match status" value="1"/>
</dbReference>
<dbReference type="InterPro" id="IPR050553">
    <property type="entry name" value="Thioredoxin_ResA/DsbE_sf"/>
</dbReference>
<dbReference type="Gene3D" id="3.40.30.10">
    <property type="entry name" value="Glutaredoxin"/>
    <property type="match status" value="1"/>
</dbReference>
<dbReference type="Proteomes" id="UP000003009">
    <property type="component" value="Unassembled WGS sequence"/>
</dbReference>
<proteinExistence type="predicted"/>
<dbReference type="InterPro" id="IPR000866">
    <property type="entry name" value="AhpC/TSA"/>
</dbReference>
<keyword evidence="7" id="KW-1185">Reference proteome</keyword>
<comment type="caution">
    <text evidence="6">The sequence shown here is derived from an EMBL/GenBank/DDBJ whole genome shotgun (WGS) entry which is preliminary data.</text>
</comment>
<protein>
    <submittedName>
        <fullName evidence="6">Redoxin family protein</fullName>
    </submittedName>
</protein>
<dbReference type="STRING" id="629741.GCWU000324_02151"/>
<name>C4GJC8_9NEIS</name>
<dbReference type="HOGENOM" id="CLU_982729_0_0_4"/>
<dbReference type="Pfam" id="PF00578">
    <property type="entry name" value="AhpC-TSA"/>
    <property type="match status" value="1"/>
</dbReference>
<evidence type="ECO:0000259" key="5">
    <source>
        <dbReference type="PROSITE" id="PS51352"/>
    </source>
</evidence>